<dbReference type="AlphaFoldDB" id="A0A1D1UPY9"/>
<accession>A0A1D1UPY9</accession>
<gene>
    <name evidence="1" type="primary">RvY_01896-1</name>
    <name evidence="1" type="synonym">RvY_01896.1</name>
    <name evidence="1" type="ORF">RvY_01896</name>
</gene>
<proteinExistence type="predicted"/>
<protein>
    <submittedName>
        <fullName evidence="1">Uncharacterized protein</fullName>
    </submittedName>
</protein>
<evidence type="ECO:0000313" key="2">
    <source>
        <dbReference type="Proteomes" id="UP000186922"/>
    </source>
</evidence>
<comment type="caution">
    <text evidence="1">The sequence shown here is derived from an EMBL/GenBank/DDBJ whole genome shotgun (WGS) entry which is preliminary data.</text>
</comment>
<reference evidence="1 2" key="1">
    <citation type="journal article" date="2016" name="Nat. Commun.">
        <title>Extremotolerant tardigrade genome and improved radiotolerance of human cultured cells by tardigrade-unique protein.</title>
        <authorList>
            <person name="Hashimoto T."/>
            <person name="Horikawa D.D."/>
            <person name="Saito Y."/>
            <person name="Kuwahara H."/>
            <person name="Kozuka-Hata H."/>
            <person name="Shin-I T."/>
            <person name="Minakuchi Y."/>
            <person name="Ohishi K."/>
            <person name="Motoyama A."/>
            <person name="Aizu T."/>
            <person name="Enomoto A."/>
            <person name="Kondo K."/>
            <person name="Tanaka S."/>
            <person name="Hara Y."/>
            <person name="Koshikawa S."/>
            <person name="Sagara H."/>
            <person name="Miura T."/>
            <person name="Yokobori S."/>
            <person name="Miyagawa K."/>
            <person name="Suzuki Y."/>
            <person name="Kubo T."/>
            <person name="Oyama M."/>
            <person name="Kohara Y."/>
            <person name="Fujiyama A."/>
            <person name="Arakawa K."/>
            <person name="Katayama T."/>
            <person name="Toyoda A."/>
            <person name="Kunieda T."/>
        </authorList>
    </citation>
    <scope>NUCLEOTIDE SEQUENCE [LARGE SCALE GENOMIC DNA]</scope>
    <source>
        <strain evidence="1 2">YOKOZUNA-1</strain>
    </source>
</reference>
<evidence type="ECO:0000313" key="1">
    <source>
        <dbReference type="EMBL" id="GAU89337.1"/>
    </source>
</evidence>
<dbReference type="EMBL" id="BDGG01000001">
    <property type="protein sequence ID" value="GAU89337.1"/>
    <property type="molecule type" value="Genomic_DNA"/>
</dbReference>
<dbReference type="Proteomes" id="UP000186922">
    <property type="component" value="Unassembled WGS sequence"/>
</dbReference>
<keyword evidence="2" id="KW-1185">Reference proteome</keyword>
<sequence>MTGGKNSGIVPLLAYPVQKRFATKSSMFLYFKKMQCSMHWSNECFDQEGESFMFRADE</sequence>
<name>A0A1D1UPY9_RAMVA</name>
<organism evidence="1 2">
    <name type="scientific">Ramazzottius varieornatus</name>
    <name type="common">Water bear</name>
    <name type="synonym">Tardigrade</name>
    <dbReference type="NCBI Taxonomy" id="947166"/>
    <lineage>
        <taxon>Eukaryota</taxon>
        <taxon>Metazoa</taxon>
        <taxon>Ecdysozoa</taxon>
        <taxon>Tardigrada</taxon>
        <taxon>Eutardigrada</taxon>
        <taxon>Parachela</taxon>
        <taxon>Hypsibioidea</taxon>
        <taxon>Ramazzottiidae</taxon>
        <taxon>Ramazzottius</taxon>
    </lineage>
</organism>